<dbReference type="PANTHER" id="PTHR30622:SF4">
    <property type="entry name" value="UNDECAPRENYL-DIPHOSPHATASE"/>
    <property type="match status" value="1"/>
</dbReference>
<keyword evidence="9 12" id="KW-0472">Membrane</keyword>
<reference evidence="13" key="1">
    <citation type="submission" date="2018-06" db="EMBL/GenBank/DDBJ databases">
        <authorList>
            <person name="Zhirakovskaya E."/>
        </authorList>
    </citation>
    <scope>NUCLEOTIDE SEQUENCE</scope>
</reference>
<dbReference type="InterPro" id="IPR003824">
    <property type="entry name" value="UppP"/>
</dbReference>
<evidence type="ECO:0000256" key="12">
    <source>
        <dbReference type="SAM" id="Phobius"/>
    </source>
</evidence>
<dbReference type="Pfam" id="PF02673">
    <property type="entry name" value="BacA"/>
    <property type="match status" value="1"/>
</dbReference>
<protein>
    <recommendedName>
        <fullName evidence="4">Undecaprenyl-diphosphatase</fullName>
        <ecNumber evidence="3">3.6.1.27</ecNumber>
    </recommendedName>
    <alternativeName>
        <fullName evidence="10">Undecaprenyl pyrophosphate phosphatase</fullName>
    </alternativeName>
</protein>
<dbReference type="EC" id="3.6.1.27" evidence="3"/>
<feature type="transmembrane region" description="Helical" evidence="12">
    <location>
        <begin position="183"/>
        <end position="202"/>
    </location>
</feature>
<dbReference type="NCBIfam" id="TIGR00753">
    <property type="entry name" value="undec_PP_bacA"/>
    <property type="match status" value="1"/>
</dbReference>
<evidence type="ECO:0000256" key="6">
    <source>
        <dbReference type="ARBA" id="ARBA00022692"/>
    </source>
</evidence>
<dbReference type="HAMAP" id="MF_01006">
    <property type="entry name" value="Undec_diphosphatase"/>
    <property type="match status" value="1"/>
</dbReference>
<feature type="transmembrane region" description="Helical" evidence="12">
    <location>
        <begin position="85"/>
        <end position="103"/>
    </location>
</feature>
<evidence type="ECO:0000313" key="13">
    <source>
        <dbReference type="EMBL" id="VAW95193.1"/>
    </source>
</evidence>
<evidence type="ECO:0000256" key="7">
    <source>
        <dbReference type="ARBA" id="ARBA00022801"/>
    </source>
</evidence>
<keyword evidence="7 13" id="KW-0378">Hydrolase</keyword>
<evidence type="ECO:0000256" key="3">
    <source>
        <dbReference type="ARBA" id="ARBA00012374"/>
    </source>
</evidence>
<evidence type="ECO:0000256" key="10">
    <source>
        <dbReference type="ARBA" id="ARBA00032707"/>
    </source>
</evidence>
<evidence type="ECO:0000256" key="4">
    <source>
        <dbReference type="ARBA" id="ARBA00021581"/>
    </source>
</evidence>
<comment type="subcellular location">
    <subcellularLocation>
        <location evidence="1">Cell membrane</location>
        <topology evidence="1">Multi-pass membrane protein</topology>
    </subcellularLocation>
</comment>
<keyword evidence="6 12" id="KW-0812">Transmembrane</keyword>
<sequence>MDHLQAIALALLQGFTEFLPISSSAHLILLPRLLGWEDQGLAFDVAVHVGTLSAVVLYFRRELALMTRDWGRSLLTRRQTKDSRLAWAVLWGTIPVGIAGLAFKGYIEVELRSELVIAVTTIGFGLLLWWADARGRGERDEYHLGWKDILIIGIAQAVALIPGTSRSGITMTAGLMLGLSREGAARFSFLLSIPVIVLAGGLKGLDLVKEAVPVDWGVMIIGMVTSAITAYVCIHFFLKLLERIGMLPFVIYRLVLGGVLLVLFM</sequence>
<feature type="transmembrane region" description="Helical" evidence="12">
    <location>
        <begin position="115"/>
        <end position="132"/>
    </location>
</feature>
<evidence type="ECO:0000256" key="8">
    <source>
        <dbReference type="ARBA" id="ARBA00022989"/>
    </source>
</evidence>
<evidence type="ECO:0000256" key="1">
    <source>
        <dbReference type="ARBA" id="ARBA00004651"/>
    </source>
</evidence>
<accession>A0A3B1A506</accession>
<keyword evidence="5" id="KW-1003">Cell membrane</keyword>
<name>A0A3B1A506_9ZZZZ</name>
<organism evidence="13">
    <name type="scientific">hydrothermal vent metagenome</name>
    <dbReference type="NCBI Taxonomy" id="652676"/>
    <lineage>
        <taxon>unclassified sequences</taxon>
        <taxon>metagenomes</taxon>
        <taxon>ecological metagenomes</taxon>
    </lineage>
</organism>
<feature type="transmembrane region" description="Helical" evidence="12">
    <location>
        <begin position="214"/>
        <end position="238"/>
    </location>
</feature>
<keyword evidence="8 12" id="KW-1133">Transmembrane helix</keyword>
<dbReference type="GO" id="GO:0005886">
    <property type="term" value="C:plasma membrane"/>
    <property type="evidence" value="ECO:0007669"/>
    <property type="project" value="UniProtKB-SubCell"/>
</dbReference>
<evidence type="ECO:0000256" key="5">
    <source>
        <dbReference type="ARBA" id="ARBA00022475"/>
    </source>
</evidence>
<gene>
    <name evidence="13" type="ORF">MNBD_GAMMA20-666</name>
</gene>
<feature type="transmembrane region" description="Helical" evidence="12">
    <location>
        <begin position="244"/>
        <end position="264"/>
    </location>
</feature>
<feature type="transmembrane region" description="Helical" evidence="12">
    <location>
        <begin position="40"/>
        <end position="59"/>
    </location>
</feature>
<evidence type="ECO:0000256" key="9">
    <source>
        <dbReference type="ARBA" id="ARBA00023136"/>
    </source>
</evidence>
<comment type="similarity">
    <text evidence="2">Belongs to the UppP family.</text>
</comment>
<dbReference type="PANTHER" id="PTHR30622">
    <property type="entry name" value="UNDECAPRENYL-DIPHOSPHATASE"/>
    <property type="match status" value="1"/>
</dbReference>
<proteinExistence type="inferred from homology"/>
<evidence type="ECO:0000256" key="2">
    <source>
        <dbReference type="ARBA" id="ARBA00010621"/>
    </source>
</evidence>
<evidence type="ECO:0000256" key="11">
    <source>
        <dbReference type="ARBA" id="ARBA00047594"/>
    </source>
</evidence>
<comment type="catalytic activity">
    <reaction evidence="11">
        <text>di-trans,octa-cis-undecaprenyl diphosphate + H2O = di-trans,octa-cis-undecaprenyl phosphate + phosphate + H(+)</text>
        <dbReference type="Rhea" id="RHEA:28094"/>
        <dbReference type="ChEBI" id="CHEBI:15377"/>
        <dbReference type="ChEBI" id="CHEBI:15378"/>
        <dbReference type="ChEBI" id="CHEBI:43474"/>
        <dbReference type="ChEBI" id="CHEBI:58405"/>
        <dbReference type="ChEBI" id="CHEBI:60392"/>
        <dbReference type="EC" id="3.6.1.27"/>
    </reaction>
</comment>
<dbReference type="EMBL" id="UOFU01000068">
    <property type="protein sequence ID" value="VAW95193.1"/>
    <property type="molecule type" value="Genomic_DNA"/>
</dbReference>
<dbReference type="NCBIfam" id="NF001393">
    <property type="entry name" value="PRK00281.2-4"/>
    <property type="match status" value="1"/>
</dbReference>
<dbReference type="GO" id="GO:0050380">
    <property type="term" value="F:undecaprenyl-diphosphatase activity"/>
    <property type="evidence" value="ECO:0007669"/>
    <property type="project" value="UniProtKB-EC"/>
</dbReference>
<dbReference type="AlphaFoldDB" id="A0A3B1A506"/>